<dbReference type="HOGENOM" id="CLU_2838338_0_0_1"/>
<sequence>MCKRKLRKKLLCNIIGGYVSAKDIKKLDPPLPFSFEATLEIQFIPLFKAVDFEPPCCGVCQKNLLL</sequence>
<dbReference type="InParanoid" id="G3AQ07"/>
<accession>G3AQ07</accession>
<gene>
    <name evidence="1" type="ORF">SPAPADRAFT_61406</name>
</gene>
<proteinExistence type="predicted"/>
<dbReference type="Proteomes" id="UP000000709">
    <property type="component" value="Unassembled WGS sequence"/>
</dbReference>
<name>G3AQ07_SPAPN</name>
<protein>
    <submittedName>
        <fullName evidence="1">Uncharacterized protein</fullName>
    </submittedName>
</protein>
<dbReference type="AlphaFoldDB" id="G3AQ07"/>
<reference evidence="1 2" key="1">
    <citation type="journal article" date="2011" name="Proc. Natl. Acad. Sci. U.S.A.">
        <title>Comparative genomics of xylose-fermenting fungi for enhanced biofuel production.</title>
        <authorList>
            <person name="Wohlbach D.J."/>
            <person name="Kuo A."/>
            <person name="Sato T.K."/>
            <person name="Potts K.M."/>
            <person name="Salamov A.A."/>
            <person name="LaButti K.M."/>
            <person name="Sun H."/>
            <person name="Clum A."/>
            <person name="Pangilinan J.L."/>
            <person name="Lindquist E.A."/>
            <person name="Lucas S."/>
            <person name="Lapidus A."/>
            <person name="Jin M."/>
            <person name="Gunawan C."/>
            <person name="Balan V."/>
            <person name="Dale B.E."/>
            <person name="Jeffries T.W."/>
            <person name="Zinkel R."/>
            <person name="Barry K.W."/>
            <person name="Grigoriev I.V."/>
            <person name="Gasch A.P."/>
        </authorList>
    </citation>
    <scope>NUCLEOTIDE SEQUENCE [LARGE SCALE GENOMIC DNA]</scope>
    <source>
        <strain evidence="2">NRRL Y-27907 / 11-Y1</strain>
    </source>
</reference>
<dbReference type="KEGG" id="spaa:SPAPADRAFT_61406"/>
<dbReference type="GeneID" id="18873877"/>
<evidence type="ECO:0000313" key="2">
    <source>
        <dbReference type="Proteomes" id="UP000000709"/>
    </source>
</evidence>
<dbReference type="EMBL" id="GL996502">
    <property type="protein sequence ID" value="EGW32328.1"/>
    <property type="molecule type" value="Genomic_DNA"/>
</dbReference>
<dbReference type="RefSeq" id="XP_007375604.1">
    <property type="nucleotide sequence ID" value="XM_007375542.1"/>
</dbReference>
<feature type="non-terminal residue" evidence="1">
    <location>
        <position position="66"/>
    </location>
</feature>
<evidence type="ECO:0000313" key="1">
    <source>
        <dbReference type="EMBL" id="EGW32328.1"/>
    </source>
</evidence>
<keyword evidence="2" id="KW-1185">Reference proteome</keyword>
<organism evidence="2">
    <name type="scientific">Spathaspora passalidarum (strain NRRL Y-27907 / 11-Y1)</name>
    <dbReference type="NCBI Taxonomy" id="619300"/>
    <lineage>
        <taxon>Eukaryota</taxon>
        <taxon>Fungi</taxon>
        <taxon>Dikarya</taxon>
        <taxon>Ascomycota</taxon>
        <taxon>Saccharomycotina</taxon>
        <taxon>Pichiomycetes</taxon>
        <taxon>Debaryomycetaceae</taxon>
        <taxon>Spathaspora</taxon>
    </lineage>
</organism>